<dbReference type="STRING" id="1348612.A0A397HSH3"/>
<dbReference type="Proteomes" id="UP000266861">
    <property type="component" value="Unassembled WGS sequence"/>
</dbReference>
<reference evidence="2 3" key="1">
    <citation type="submission" date="2018-08" db="EMBL/GenBank/DDBJ databases">
        <title>Genome and evolution of the arbuscular mycorrhizal fungus Diversispora epigaea (formerly Glomus versiforme) and its bacterial endosymbionts.</title>
        <authorList>
            <person name="Sun X."/>
            <person name="Fei Z."/>
            <person name="Harrison M."/>
        </authorList>
    </citation>
    <scope>NUCLEOTIDE SEQUENCE [LARGE SCALE GENOMIC DNA]</scope>
    <source>
        <strain evidence="2 3">IT104</strain>
    </source>
</reference>
<dbReference type="AlphaFoldDB" id="A0A397HSH3"/>
<feature type="compositionally biased region" description="Polar residues" evidence="1">
    <location>
        <begin position="168"/>
        <end position="178"/>
    </location>
</feature>
<dbReference type="EMBL" id="PQFF01000285">
    <property type="protein sequence ID" value="RHZ65797.1"/>
    <property type="molecule type" value="Genomic_DNA"/>
</dbReference>
<protein>
    <submittedName>
        <fullName evidence="2">Uncharacterized protein</fullName>
    </submittedName>
</protein>
<comment type="caution">
    <text evidence="2">The sequence shown here is derived from an EMBL/GenBank/DDBJ whole genome shotgun (WGS) entry which is preliminary data.</text>
</comment>
<organism evidence="2 3">
    <name type="scientific">Diversispora epigaea</name>
    <dbReference type="NCBI Taxonomy" id="1348612"/>
    <lineage>
        <taxon>Eukaryota</taxon>
        <taxon>Fungi</taxon>
        <taxon>Fungi incertae sedis</taxon>
        <taxon>Mucoromycota</taxon>
        <taxon>Glomeromycotina</taxon>
        <taxon>Glomeromycetes</taxon>
        <taxon>Diversisporales</taxon>
        <taxon>Diversisporaceae</taxon>
        <taxon>Diversispora</taxon>
    </lineage>
</organism>
<accession>A0A397HSH3</accession>
<feature type="region of interest" description="Disordered" evidence="1">
    <location>
        <begin position="162"/>
        <end position="201"/>
    </location>
</feature>
<dbReference type="OrthoDB" id="2419514at2759"/>
<evidence type="ECO:0000313" key="3">
    <source>
        <dbReference type="Proteomes" id="UP000266861"/>
    </source>
</evidence>
<name>A0A397HSH3_9GLOM</name>
<evidence type="ECO:0000256" key="1">
    <source>
        <dbReference type="SAM" id="MobiDB-lite"/>
    </source>
</evidence>
<evidence type="ECO:0000313" key="2">
    <source>
        <dbReference type="EMBL" id="RHZ65797.1"/>
    </source>
</evidence>
<keyword evidence="3" id="KW-1185">Reference proteome</keyword>
<gene>
    <name evidence="2" type="ORF">Glove_311g39</name>
</gene>
<sequence>MSEPFPGFKALVPYFDKDKWGGLDGTWYKRYTKLANNDENGSEVRLGASERLRGFAENFRCSNDDGGDASGCYYIHPHPSMKTFFEDLIFERKKVGRTAQRNYIKTSIEVLDEARTYGAQEIISEIPEALRTKRSFTGGIVPESSKKIKAISVSASSSSADESEEINYSDTISTSDQAKTFGESHPTSTIPTTPPPSSPNYKQPRFITNNEYMDMDWSPWQFDEIICEIDIEEKLIGLFEKEKKAKKKSSLSYGIIDLNDSRIMNVLGQSVKFYFEEKMKKYKPQRSVSKETLETLKSLNVTSLWELGKALSNSSELQEGWYNSNIVAPFFDDCLASLNDYILRRKIEFIYVETATTSILSKRDKDLSKLHEAIAIMFKFIVSSLPEKIVYEISDLPILCIQFCGTTADVYLANWPIKMRLIVFSIMDFDIPEQVASLPSLTKSAVRMLTLRSLIQDLHKRYQLLLKNISDYYLDNDNNWTSPLKLKAR</sequence>
<proteinExistence type="predicted"/>